<reference evidence="4 5" key="1">
    <citation type="submission" date="2020-09" db="EMBL/GenBank/DDBJ databases">
        <title>Bacillus nautilus sp. nov., Chryseoglobus crepusculi sp. nov, and Psychrobacter noctis sp. nov., isolated from deep-sea sponges from the equatorial Atlantic.</title>
        <authorList>
            <person name="Stennett H.L."/>
            <person name="Williams S.E."/>
        </authorList>
    </citation>
    <scope>NUCLEOTIDE SEQUENCE [LARGE SCALE GENOMIC DNA]</scope>
    <source>
        <strain evidence="4 5">28M-24</strain>
    </source>
</reference>
<dbReference type="Proteomes" id="UP000627521">
    <property type="component" value="Unassembled WGS sequence"/>
</dbReference>
<evidence type="ECO:0000313" key="5">
    <source>
        <dbReference type="Proteomes" id="UP000627521"/>
    </source>
</evidence>
<feature type="transmembrane region" description="Helical" evidence="2">
    <location>
        <begin position="34"/>
        <end position="55"/>
    </location>
</feature>
<feature type="compositionally biased region" description="Basic and acidic residues" evidence="1">
    <location>
        <begin position="512"/>
        <end position="523"/>
    </location>
</feature>
<dbReference type="Pfam" id="PF05569">
    <property type="entry name" value="Peptidase_M56"/>
    <property type="match status" value="1"/>
</dbReference>
<evidence type="ECO:0000259" key="3">
    <source>
        <dbReference type="Pfam" id="PF05569"/>
    </source>
</evidence>
<keyword evidence="2" id="KW-0472">Membrane</keyword>
<feature type="region of interest" description="Disordered" evidence="1">
    <location>
        <begin position="512"/>
        <end position="547"/>
    </location>
</feature>
<evidence type="ECO:0000256" key="2">
    <source>
        <dbReference type="SAM" id="Phobius"/>
    </source>
</evidence>
<comment type="caution">
    <text evidence="4">The sequence shown here is derived from an EMBL/GenBank/DDBJ whole genome shotgun (WGS) entry which is preliminary data.</text>
</comment>
<name>A0ABR8LV63_9FLAO</name>
<keyword evidence="2" id="KW-1133">Transmembrane helix</keyword>
<dbReference type="PANTHER" id="PTHR34978">
    <property type="entry name" value="POSSIBLE SENSOR-TRANSDUCER PROTEIN BLAR"/>
    <property type="match status" value="1"/>
</dbReference>
<feature type="transmembrane region" description="Helical" evidence="2">
    <location>
        <begin position="6"/>
        <end position="22"/>
    </location>
</feature>
<gene>
    <name evidence="4" type="ORF">IEG06_11480</name>
</gene>
<dbReference type="InterPro" id="IPR008756">
    <property type="entry name" value="Peptidase_M56"/>
</dbReference>
<keyword evidence="5" id="KW-1185">Reference proteome</keyword>
<sequence length="734" mass="83538">MELLLLKSSVCLLVLLLFYKIALEPLSVHKFKRVYLLVAVAIAAIIPFITFVKYVQPNFDNSSLIFDTSPTIPLNTNFKIVEETNYLFIILWSIYALGVGLFFIRFCINLFQIISKIKKHTKVKSKSFINVLMEQIEVPHTFFNFIFLNKNKFENNQIPREVLLHEQTHAKQKHSLDIMFIELLQVVFWFNPLVYWLKKEVKLNHEFLADQNVIKQGVDTKTYQNILLQFSSNQQELALVNAINYSSIKKRFTLMKTQTPERTKWIRSVLLLPLLALLLYSFSSTKEVEKEVIPKMVFPEKNQKNNSIKTDSLKANYSTTPILEINQNPFELKLNGKATNFKDLKEDLGTITGNNKTDLEINSNGNAIDIELIKNLSEVLKPIVKNIVLIDGIKITDNQKFIKTDKNSGFITQNPTLKINGIACDGCTLNLSKKGIAELILSTTNQEDITNFKLKIPGIKTLFNEGNMPNNETKQYVLKTKKGDIIQLFDIKTKSNKFKPVIIKVVDKNDENYSESPKVKKGDASSIPPPPPPPPVNPNATPEEREKQERVIKKYYKENKIIKGKVYKNPPPPPAPLNSDTETGFININDEAYFFVTTKNKTKYYNKSGIEVDKNGNKLSTIPTDGSKVIPGQKITKVYKDGKVFIKFKKTWKDDDLTLPPPPPPMKTTDHIISMAKKDASFYYNGEAITSDKALDLVKNNSELNISSHTNNDVSTVHLSEKPIKTVNGKVVNE</sequence>
<dbReference type="CDD" id="cd07341">
    <property type="entry name" value="M56_BlaR1_MecR1_like"/>
    <property type="match status" value="1"/>
</dbReference>
<accession>A0ABR8LV63</accession>
<feature type="domain" description="Peptidase M56" evidence="3">
    <location>
        <begin position="35"/>
        <end position="253"/>
    </location>
</feature>
<feature type="compositionally biased region" description="Pro residues" evidence="1">
    <location>
        <begin position="527"/>
        <end position="537"/>
    </location>
</feature>
<dbReference type="EMBL" id="JACXXH010000006">
    <property type="protein sequence ID" value="MBD3864073.1"/>
    <property type="molecule type" value="Genomic_DNA"/>
</dbReference>
<evidence type="ECO:0000256" key="1">
    <source>
        <dbReference type="SAM" id="MobiDB-lite"/>
    </source>
</evidence>
<feature type="transmembrane region" description="Helical" evidence="2">
    <location>
        <begin position="265"/>
        <end position="283"/>
    </location>
</feature>
<protein>
    <submittedName>
        <fullName evidence="4">M56 family metallopeptidase</fullName>
    </submittedName>
</protein>
<dbReference type="PANTHER" id="PTHR34978:SF3">
    <property type="entry name" value="SLR0241 PROTEIN"/>
    <property type="match status" value="1"/>
</dbReference>
<feature type="transmembrane region" description="Helical" evidence="2">
    <location>
        <begin position="86"/>
        <end position="108"/>
    </location>
</feature>
<dbReference type="InterPro" id="IPR052173">
    <property type="entry name" value="Beta-lactam_resp_regulator"/>
</dbReference>
<proteinExistence type="predicted"/>
<dbReference type="RefSeq" id="WP_191101506.1">
    <property type="nucleotide sequence ID" value="NZ_JACXXH010000006.1"/>
</dbReference>
<organism evidence="4 5">
    <name type="scientific">Olleya marilimosa</name>
    <dbReference type="NCBI Taxonomy" id="272164"/>
    <lineage>
        <taxon>Bacteria</taxon>
        <taxon>Pseudomonadati</taxon>
        <taxon>Bacteroidota</taxon>
        <taxon>Flavobacteriia</taxon>
        <taxon>Flavobacteriales</taxon>
        <taxon>Flavobacteriaceae</taxon>
    </lineage>
</organism>
<evidence type="ECO:0000313" key="4">
    <source>
        <dbReference type="EMBL" id="MBD3864073.1"/>
    </source>
</evidence>
<keyword evidence="2" id="KW-0812">Transmembrane</keyword>